<feature type="chain" id="PRO_5047539042" evidence="2">
    <location>
        <begin position="31"/>
        <end position="425"/>
    </location>
</feature>
<dbReference type="Pfam" id="PF13472">
    <property type="entry name" value="Lipase_GDSL_2"/>
    <property type="match status" value="1"/>
</dbReference>
<keyword evidence="5" id="KW-1185">Reference proteome</keyword>
<evidence type="ECO:0000256" key="2">
    <source>
        <dbReference type="SAM" id="SignalP"/>
    </source>
</evidence>
<evidence type="ECO:0000259" key="3">
    <source>
        <dbReference type="Pfam" id="PF13472"/>
    </source>
</evidence>
<dbReference type="SUPFAM" id="SSF52266">
    <property type="entry name" value="SGNH hydrolase"/>
    <property type="match status" value="1"/>
</dbReference>
<dbReference type="InterPro" id="IPR013830">
    <property type="entry name" value="SGNH_hydro"/>
</dbReference>
<dbReference type="GO" id="GO:0016787">
    <property type="term" value="F:hydrolase activity"/>
    <property type="evidence" value="ECO:0007669"/>
    <property type="project" value="UniProtKB-KW"/>
</dbReference>
<evidence type="ECO:0000313" key="4">
    <source>
        <dbReference type="EMBL" id="MFC3765625.1"/>
    </source>
</evidence>
<keyword evidence="2" id="KW-0732">Signal</keyword>
<dbReference type="PANTHER" id="PTHR43784:SF2">
    <property type="entry name" value="GDSL-LIKE LIPASE_ACYLHYDROLASE, PUTATIVE (AFU_ORTHOLOGUE AFUA_2G00820)-RELATED"/>
    <property type="match status" value="1"/>
</dbReference>
<evidence type="ECO:0000313" key="5">
    <source>
        <dbReference type="Proteomes" id="UP001595699"/>
    </source>
</evidence>
<protein>
    <submittedName>
        <fullName evidence="4">SGNH/GDSL hydrolase family protein</fullName>
    </submittedName>
</protein>
<keyword evidence="4" id="KW-0378">Hydrolase</keyword>
<dbReference type="EMBL" id="JBHRZH010000041">
    <property type="protein sequence ID" value="MFC3765625.1"/>
    <property type="molecule type" value="Genomic_DNA"/>
</dbReference>
<sequence>MNVRSSIRRGAVALAASALLVGAMAGPAQAAPTTIHSGRSGGWSGTWAASPHEPTEVFGPSWSTAGFDDHSVRQVVRVSAGGPSVRIRLSNAYGTAPLELTSATIAKSASGAAIKPGTVRKLTFHGRHKAVIGKGGELASDPAWLRVEALDKLTVTLYFKRPTGPATHHAFSSTTSYRTTGDHTRDTAGSAFTETSPSWFYLVGIDVRGLLPRRQVVVAFGDSITDGAVSTPEANNRYPDELAERLVAAGKPRGVLNAGIGGNRVLNDSTCFGERATHRFFRDAIDEPNVGAVIVLEGINDIHAPDAGGFPCFDPPVAVTADQLIAGHRELIRQAHKRGVKAIGATVMPYGGSAFFTERGEAVRDALNAWIRTSGAYDAVVDLDQATRDPANPDQILPAYDGGDHLHPNDAGMAAMAAAVDPTEL</sequence>
<accession>A0ABV7YNB4</accession>
<dbReference type="RefSeq" id="WP_205116510.1">
    <property type="nucleotide sequence ID" value="NZ_JAFBCM010000001.1"/>
</dbReference>
<organism evidence="4 5">
    <name type="scientific">Tenggerimyces flavus</name>
    <dbReference type="NCBI Taxonomy" id="1708749"/>
    <lineage>
        <taxon>Bacteria</taxon>
        <taxon>Bacillati</taxon>
        <taxon>Actinomycetota</taxon>
        <taxon>Actinomycetes</taxon>
        <taxon>Propionibacteriales</taxon>
        <taxon>Nocardioidaceae</taxon>
        <taxon>Tenggerimyces</taxon>
    </lineage>
</organism>
<evidence type="ECO:0000256" key="1">
    <source>
        <dbReference type="SAM" id="MobiDB-lite"/>
    </source>
</evidence>
<gene>
    <name evidence="4" type="ORF">ACFOUW_32655</name>
</gene>
<feature type="domain" description="SGNH hydrolase-type esterase" evidence="3">
    <location>
        <begin position="219"/>
        <end position="415"/>
    </location>
</feature>
<feature type="signal peptide" evidence="2">
    <location>
        <begin position="1"/>
        <end position="30"/>
    </location>
</feature>
<name>A0ABV7YNB4_9ACTN</name>
<proteinExistence type="predicted"/>
<comment type="caution">
    <text evidence="4">The sequence shown here is derived from an EMBL/GenBank/DDBJ whole genome shotgun (WGS) entry which is preliminary data.</text>
</comment>
<feature type="region of interest" description="Disordered" evidence="1">
    <location>
        <begin position="31"/>
        <end position="50"/>
    </location>
</feature>
<dbReference type="PANTHER" id="PTHR43784">
    <property type="entry name" value="GDSL-LIKE LIPASE/ACYLHYDROLASE, PUTATIVE (AFU_ORTHOLOGUE AFUA_2G00820)-RELATED"/>
    <property type="match status" value="1"/>
</dbReference>
<dbReference type="CDD" id="cd01830">
    <property type="entry name" value="XynE_like"/>
    <property type="match status" value="1"/>
</dbReference>
<dbReference type="InterPro" id="IPR053140">
    <property type="entry name" value="GDSL_Rv0518-like"/>
</dbReference>
<reference evidence="5" key="1">
    <citation type="journal article" date="2019" name="Int. J. Syst. Evol. Microbiol.">
        <title>The Global Catalogue of Microorganisms (GCM) 10K type strain sequencing project: providing services to taxonomists for standard genome sequencing and annotation.</title>
        <authorList>
            <consortium name="The Broad Institute Genomics Platform"/>
            <consortium name="The Broad Institute Genome Sequencing Center for Infectious Disease"/>
            <person name="Wu L."/>
            <person name="Ma J."/>
        </authorList>
    </citation>
    <scope>NUCLEOTIDE SEQUENCE [LARGE SCALE GENOMIC DNA]</scope>
    <source>
        <strain evidence="5">CGMCC 4.7241</strain>
    </source>
</reference>
<dbReference type="Proteomes" id="UP001595699">
    <property type="component" value="Unassembled WGS sequence"/>
</dbReference>
<dbReference type="InterPro" id="IPR036514">
    <property type="entry name" value="SGNH_hydro_sf"/>
</dbReference>
<dbReference type="Gene3D" id="3.40.50.1110">
    <property type="entry name" value="SGNH hydrolase"/>
    <property type="match status" value="1"/>
</dbReference>